<dbReference type="Proteomes" id="UP001165080">
    <property type="component" value="Unassembled WGS sequence"/>
</dbReference>
<feature type="compositionally biased region" description="Low complexity" evidence="1">
    <location>
        <begin position="304"/>
        <end position="329"/>
    </location>
</feature>
<name>A0A9W6BV17_9CHLO</name>
<dbReference type="AlphaFoldDB" id="A0A9W6BV17"/>
<sequence>MRASQQRGWLTGLGQAWREPWRHFSRAQYSTGAQVVATNAGERTESDGAFLQLISQSFMPSVAADSSPSSSRRPLLANLPAAAELMERATVPTPSSQPLYDLPTFLETSYPQNGVRPRSPGYDWRTWARKHAASAAQTQLALDQQQKQQQLEERLALLLQMDAHMQLPASRQALLRIAKLELAHLWHHHQQQQLPGGVLAGGEVLASCGPTSGVQEVQQAATVSASGADTGPREMQQIPPQREGGDAVGEIQLAATGAATAPGAAAASVAVAGDSSATSPAGDAVADGDEDDIFAAADRRARARAQQQQQQQQDLQRQQELKQQQQQQAAQQEQQQRQLAAQGAASRDPLSVLPADLQLRLRELHRRAEAYGATRGGSLPAVVRGVAEAFGQRVSYSYGKATPGAAGGALDPSTASQLAVSLGAGTANGLRRRQTANPADLQLQRLQQSDLGVPSPSYWADHPLLSYGDNVVALAVRQSAVLRQEAAGGPDGKSRLAAAVASLSASSASLSGRGRVRGPGGCAASSAPPPTPVLSLLMDYLQTKYMDLLHTWEVAARLREATERAERQAERQAATMTVQVGELLPAALREQLAGSWAAAAAAFRPQVLEPLLLIPGAALTEAQRRAAKEALTAPLDWSRAAEAMGGTADTDAAAAAAAAGDMRGAVQHALAPVLAAAAARHQALLAGRGNNLDGVSGGGVVAAASTGAGRPTAPAPAPPSSAASVACFRETLVLDASSAFEDSSHDCRVTLEFDVDRLVASEPGLGGAWGARLLERLLAPPLDASGRRRSAPGGSMAGRARRGAAARAALLAKVYPVDVEPRFCRRTRTASLTTGRYPSREANRKLLSEHYSVLLRAVALAAGGGAGGGTAAAQ</sequence>
<proteinExistence type="predicted"/>
<dbReference type="EMBL" id="BRXU01000024">
    <property type="protein sequence ID" value="GLC58734.1"/>
    <property type="molecule type" value="Genomic_DNA"/>
</dbReference>
<dbReference type="OrthoDB" id="550219at2759"/>
<evidence type="ECO:0000313" key="3">
    <source>
        <dbReference type="Proteomes" id="UP001165080"/>
    </source>
</evidence>
<evidence type="ECO:0000256" key="1">
    <source>
        <dbReference type="SAM" id="MobiDB-lite"/>
    </source>
</evidence>
<dbReference type="PANTHER" id="PTHR10019">
    <property type="entry name" value="SNF5"/>
    <property type="match status" value="1"/>
</dbReference>
<reference evidence="2 3" key="1">
    <citation type="journal article" date="2023" name="Commun. Biol.">
        <title>Reorganization of the ancestral sex-determining regions during the evolution of trioecy in Pleodorina starrii.</title>
        <authorList>
            <person name="Takahashi K."/>
            <person name="Suzuki S."/>
            <person name="Kawai-Toyooka H."/>
            <person name="Yamamoto K."/>
            <person name="Hamaji T."/>
            <person name="Ootsuki R."/>
            <person name="Yamaguchi H."/>
            <person name="Kawachi M."/>
            <person name="Higashiyama T."/>
            <person name="Nozaki H."/>
        </authorList>
    </citation>
    <scope>NUCLEOTIDE SEQUENCE [LARGE SCALE GENOMIC DNA]</scope>
    <source>
        <strain evidence="2 3">NIES-4479</strain>
    </source>
</reference>
<gene>
    <name evidence="2" type="primary">PLEST006935</name>
    <name evidence="2" type="ORF">PLESTB_001395000</name>
</gene>
<organism evidence="2 3">
    <name type="scientific">Pleodorina starrii</name>
    <dbReference type="NCBI Taxonomy" id="330485"/>
    <lineage>
        <taxon>Eukaryota</taxon>
        <taxon>Viridiplantae</taxon>
        <taxon>Chlorophyta</taxon>
        <taxon>core chlorophytes</taxon>
        <taxon>Chlorophyceae</taxon>
        <taxon>CS clade</taxon>
        <taxon>Chlamydomonadales</taxon>
        <taxon>Volvocaceae</taxon>
        <taxon>Pleodorina</taxon>
    </lineage>
</organism>
<feature type="region of interest" description="Disordered" evidence="1">
    <location>
        <begin position="224"/>
        <end position="245"/>
    </location>
</feature>
<comment type="caution">
    <text evidence="2">The sequence shown here is derived from an EMBL/GenBank/DDBJ whole genome shotgun (WGS) entry which is preliminary data.</text>
</comment>
<feature type="region of interest" description="Disordered" evidence="1">
    <location>
        <begin position="299"/>
        <end position="329"/>
    </location>
</feature>
<protein>
    <submittedName>
        <fullName evidence="2">Uncharacterized protein</fullName>
    </submittedName>
</protein>
<keyword evidence="3" id="KW-1185">Reference proteome</keyword>
<accession>A0A9W6BV17</accession>
<evidence type="ECO:0000313" key="2">
    <source>
        <dbReference type="EMBL" id="GLC58734.1"/>
    </source>
</evidence>